<accession>A0A448WX63</accession>
<keyword evidence="3" id="KW-1185">Reference proteome</keyword>
<sequence>MTPPRLIIPIIIYKVNHRDQMLFAVHQRSHSMRLDALESSHPVEVNVTSPDDICEIFDDVSYSKGACLIHMLNAFIGEEAFRNGLRSYIDRHSYSTASTRDLWAALQMVAPSYLDVEASAASWTLFKGFPVVTVRAVYYPLSSSFRPLS</sequence>
<dbReference type="Proteomes" id="UP000784294">
    <property type="component" value="Unassembled WGS sequence"/>
</dbReference>
<feature type="domain" description="Peptidase M1 membrane alanine aminopeptidase" evidence="1">
    <location>
        <begin position="22"/>
        <end position="119"/>
    </location>
</feature>
<dbReference type="SUPFAM" id="SSF55486">
    <property type="entry name" value="Metalloproteases ('zincins'), catalytic domain"/>
    <property type="match status" value="1"/>
</dbReference>
<dbReference type="GO" id="GO:0043171">
    <property type="term" value="P:peptide catabolic process"/>
    <property type="evidence" value="ECO:0007669"/>
    <property type="project" value="TreeGrafter"/>
</dbReference>
<evidence type="ECO:0000313" key="2">
    <source>
        <dbReference type="EMBL" id="VEL22502.1"/>
    </source>
</evidence>
<gene>
    <name evidence="2" type="ORF">PXEA_LOCUS15942</name>
</gene>
<dbReference type="GO" id="GO:0006508">
    <property type="term" value="P:proteolysis"/>
    <property type="evidence" value="ECO:0007669"/>
    <property type="project" value="TreeGrafter"/>
</dbReference>
<organism evidence="2 3">
    <name type="scientific">Protopolystoma xenopodis</name>
    <dbReference type="NCBI Taxonomy" id="117903"/>
    <lineage>
        <taxon>Eukaryota</taxon>
        <taxon>Metazoa</taxon>
        <taxon>Spiralia</taxon>
        <taxon>Lophotrochozoa</taxon>
        <taxon>Platyhelminthes</taxon>
        <taxon>Monogenea</taxon>
        <taxon>Polyopisthocotylea</taxon>
        <taxon>Polystomatidea</taxon>
        <taxon>Polystomatidae</taxon>
        <taxon>Protopolystoma</taxon>
    </lineage>
</organism>
<dbReference type="GO" id="GO:0005737">
    <property type="term" value="C:cytoplasm"/>
    <property type="evidence" value="ECO:0007669"/>
    <property type="project" value="TreeGrafter"/>
</dbReference>
<dbReference type="GO" id="GO:0008270">
    <property type="term" value="F:zinc ion binding"/>
    <property type="evidence" value="ECO:0007669"/>
    <property type="project" value="InterPro"/>
</dbReference>
<dbReference type="GO" id="GO:0016020">
    <property type="term" value="C:membrane"/>
    <property type="evidence" value="ECO:0007669"/>
    <property type="project" value="TreeGrafter"/>
</dbReference>
<dbReference type="InterPro" id="IPR014782">
    <property type="entry name" value="Peptidase_M1_dom"/>
</dbReference>
<dbReference type="Pfam" id="PF01433">
    <property type="entry name" value="Peptidase_M1"/>
    <property type="match status" value="1"/>
</dbReference>
<dbReference type="OrthoDB" id="275509at2759"/>
<evidence type="ECO:0000259" key="1">
    <source>
        <dbReference type="Pfam" id="PF01433"/>
    </source>
</evidence>
<dbReference type="Gene3D" id="1.10.390.10">
    <property type="entry name" value="Neutral Protease Domain 2"/>
    <property type="match status" value="1"/>
</dbReference>
<dbReference type="PANTHER" id="PTHR11533:SF174">
    <property type="entry name" value="PUROMYCIN-SENSITIVE AMINOPEPTIDASE-RELATED"/>
    <property type="match status" value="1"/>
</dbReference>
<protein>
    <recommendedName>
        <fullName evidence="1">Peptidase M1 membrane alanine aminopeptidase domain-containing protein</fullName>
    </recommendedName>
</protein>
<name>A0A448WX63_9PLAT</name>
<dbReference type="GO" id="GO:0042277">
    <property type="term" value="F:peptide binding"/>
    <property type="evidence" value="ECO:0007669"/>
    <property type="project" value="TreeGrafter"/>
</dbReference>
<dbReference type="GO" id="GO:0005615">
    <property type="term" value="C:extracellular space"/>
    <property type="evidence" value="ECO:0007669"/>
    <property type="project" value="TreeGrafter"/>
</dbReference>
<comment type="caution">
    <text evidence="2">The sequence shown here is derived from an EMBL/GenBank/DDBJ whole genome shotgun (WGS) entry which is preliminary data.</text>
</comment>
<dbReference type="GO" id="GO:0070006">
    <property type="term" value="F:metalloaminopeptidase activity"/>
    <property type="evidence" value="ECO:0007669"/>
    <property type="project" value="TreeGrafter"/>
</dbReference>
<proteinExistence type="predicted"/>
<dbReference type="AlphaFoldDB" id="A0A448WX63"/>
<dbReference type="PANTHER" id="PTHR11533">
    <property type="entry name" value="PROTEASE M1 ZINC METALLOPROTEASE"/>
    <property type="match status" value="1"/>
</dbReference>
<dbReference type="EMBL" id="CAAALY010056778">
    <property type="protein sequence ID" value="VEL22502.1"/>
    <property type="molecule type" value="Genomic_DNA"/>
</dbReference>
<evidence type="ECO:0000313" key="3">
    <source>
        <dbReference type="Proteomes" id="UP000784294"/>
    </source>
</evidence>
<reference evidence="2" key="1">
    <citation type="submission" date="2018-11" db="EMBL/GenBank/DDBJ databases">
        <authorList>
            <consortium name="Pathogen Informatics"/>
        </authorList>
    </citation>
    <scope>NUCLEOTIDE SEQUENCE</scope>
</reference>
<dbReference type="InterPro" id="IPR050344">
    <property type="entry name" value="Peptidase_M1_aminopeptidases"/>
</dbReference>
<dbReference type="InterPro" id="IPR027268">
    <property type="entry name" value="Peptidase_M4/M1_CTD_sf"/>
</dbReference>